<name>A0ABW4M8A7_9SPHN</name>
<dbReference type="RefSeq" id="WP_381510435.1">
    <property type="nucleotide sequence ID" value="NZ_JBHUEL010000001.1"/>
</dbReference>
<gene>
    <name evidence="1" type="ORF">ACFSAG_00255</name>
</gene>
<accession>A0ABW4M8A7</accession>
<dbReference type="Proteomes" id="UP001597215">
    <property type="component" value="Unassembled WGS sequence"/>
</dbReference>
<keyword evidence="2" id="KW-1185">Reference proteome</keyword>
<sequence>MDRHPQILADFDLDIGLRDAACDPELLPQQRVVANLSLGMEIDDAYLSVRELHQAVDWVHHGVPEGRAKLAAILSNGCDDFQRALYFALAGRGVIEMLDTLEWLQGLLKARGRIAASLSRARIARRPLVTPYVAAEPDGPLVSADSEFELGAAWSVDQGPRAC</sequence>
<evidence type="ECO:0008006" key="3">
    <source>
        <dbReference type="Google" id="ProtNLM"/>
    </source>
</evidence>
<comment type="caution">
    <text evidence="1">The sequence shown here is derived from an EMBL/GenBank/DDBJ whole genome shotgun (WGS) entry which is preliminary data.</text>
</comment>
<dbReference type="EMBL" id="JBHUEL010000001">
    <property type="protein sequence ID" value="MFD1765273.1"/>
    <property type="molecule type" value="Genomic_DNA"/>
</dbReference>
<proteinExistence type="predicted"/>
<reference evidence="2" key="1">
    <citation type="journal article" date="2019" name="Int. J. Syst. Evol. Microbiol.">
        <title>The Global Catalogue of Microorganisms (GCM) 10K type strain sequencing project: providing services to taxonomists for standard genome sequencing and annotation.</title>
        <authorList>
            <consortium name="The Broad Institute Genomics Platform"/>
            <consortium name="The Broad Institute Genome Sequencing Center for Infectious Disease"/>
            <person name="Wu L."/>
            <person name="Ma J."/>
        </authorList>
    </citation>
    <scope>NUCLEOTIDE SEQUENCE [LARGE SCALE GENOMIC DNA]</scope>
    <source>
        <strain evidence="2">CGMCC 1.12449</strain>
    </source>
</reference>
<evidence type="ECO:0000313" key="2">
    <source>
        <dbReference type="Proteomes" id="UP001597215"/>
    </source>
</evidence>
<protein>
    <recommendedName>
        <fullName evidence="3">Inner membrane protein</fullName>
    </recommendedName>
</protein>
<evidence type="ECO:0000313" key="1">
    <source>
        <dbReference type="EMBL" id="MFD1765273.1"/>
    </source>
</evidence>
<organism evidence="1 2">
    <name type="scientific">Sphingorhabdus buctiana</name>
    <dbReference type="NCBI Taxonomy" id="1508805"/>
    <lineage>
        <taxon>Bacteria</taxon>
        <taxon>Pseudomonadati</taxon>
        <taxon>Pseudomonadota</taxon>
        <taxon>Alphaproteobacteria</taxon>
        <taxon>Sphingomonadales</taxon>
        <taxon>Sphingomonadaceae</taxon>
        <taxon>Sphingorhabdus</taxon>
    </lineage>
</organism>